<accession>A0A0A9GHQ6</accession>
<name>A0A0A9GHQ6_ARUDO</name>
<proteinExistence type="predicted"/>
<evidence type="ECO:0000313" key="1">
    <source>
        <dbReference type="EMBL" id="JAE24600.1"/>
    </source>
</evidence>
<dbReference type="AlphaFoldDB" id="A0A0A9GHQ6"/>
<dbReference type="EMBL" id="GBRH01173296">
    <property type="protein sequence ID" value="JAE24600.1"/>
    <property type="molecule type" value="Transcribed_RNA"/>
</dbReference>
<protein>
    <recommendedName>
        <fullName evidence="2">SWIM-type domain-containing protein</fullName>
    </recommendedName>
</protein>
<reference evidence="1" key="1">
    <citation type="submission" date="2014-09" db="EMBL/GenBank/DDBJ databases">
        <authorList>
            <person name="Magalhaes I.L.F."/>
            <person name="Oliveira U."/>
            <person name="Santos F.R."/>
            <person name="Vidigal T.H.D.A."/>
            <person name="Brescovit A.D."/>
            <person name="Santos A.J."/>
        </authorList>
    </citation>
    <scope>NUCLEOTIDE SEQUENCE</scope>
    <source>
        <tissue evidence="1">Shoot tissue taken approximately 20 cm above the soil surface</tissue>
    </source>
</reference>
<evidence type="ECO:0008006" key="2">
    <source>
        <dbReference type="Google" id="ProtNLM"/>
    </source>
</evidence>
<organism evidence="1">
    <name type="scientific">Arundo donax</name>
    <name type="common">Giant reed</name>
    <name type="synonym">Donax arundinaceus</name>
    <dbReference type="NCBI Taxonomy" id="35708"/>
    <lineage>
        <taxon>Eukaryota</taxon>
        <taxon>Viridiplantae</taxon>
        <taxon>Streptophyta</taxon>
        <taxon>Embryophyta</taxon>
        <taxon>Tracheophyta</taxon>
        <taxon>Spermatophyta</taxon>
        <taxon>Magnoliopsida</taxon>
        <taxon>Liliopsida</taxon>
        <taxon>Poales</taxon>
        <taxon>Poaceae</taxon>
        <taxon>PACMAD clade</taxon>
        <taxon>Arundinoideae</taxon>
        <taxon>Arundineae</taxon>
        <taxon>Arundo</taxon>
    </lineage>
</organism>
<sequence length="176" mass="20499">MVHPFSVQEYRFEVTSRSKRGLSMDCRVVTHEVNLGQSTIRWCKCNCNKLNLLHVPYSHRVAACGQLEMPTMRYISEFYLKENIVQTRTGEFQGVLHYVYNYTLPHILPHSKQWLLVPHRETEIPLHGGRTADCFQHRSNDHFVNAIIVHRLTPMRPQEVCERLGFSSAPTLTHIS</sequence>
<reference evidence="1" key="2">
    <citation type="journal article" date="2015" name="Data Brief">
        <title>Shoot transcriptome of the giant reed, Arundo donax.</title>
        <authorList>
            <person name="Barrero R.A."/>
            <person name="Guerrero F.D."/>
            <person name="Moolhuijzen P."/>
            <person name="Goolsby J.A."/>
            <person name="Tidwell J."/>
            <person name="Bellgard S.E."/>
            <person name="Bellgard M.I."/>
        </authorList>
    </citation>
    <scope>NUCLEOTIDE SEQUENCE</scope>
    <source>
        <tissue evidence="1">Shoot tissue taken approximately 20 cm above the soil surface</tissue>
    </source>
</reference>